<dbReference type="GeneID" id="96866438"/>
<evidence type="ECO:0000256" key="2">
    <source>
        <dbReference type="ARBA" id="ARBA00024764"/>
    </source>
</evidence>
<sequence>MEKHDLQKIAFLIDFYGKLLTEKKITYLKDYYFNDYTINEIAEQNNITKIAVFDSIKKSLIELEKYEEKLKFIENFNKRLVLYKEIEDKELVDKLMKTEVLDIWKK</sequence>
<protein>
    <recommendedName>
        <fullName evidence="3">UPF0122 protein P271_417</fullName>
    </recommendedName>
</protein>
<dbReference type="PANTHER" id="PTHR40083">
    <property type="entry name" value="UPF0122 PROTEIN CBO2450/CLC_2298"/>
    <property type="match status" value="1"/>
</dbReference>
<dbReference type="Proteomes" id="UP000028523">
    <property type="component" value="Unassembled WGS sequence"/>
</dbReference>
<dbReference type="PANTHER" id="PTHR40083:SF1">
    <property type="entry name" value="UPF0122 PROTEIN YLXM"/>
    <property type="match status" value="1"/>
</dbReference>
<comment type="function">
    <text evidence="2 3">Might take part in the signal recognition particle (SRP) pathway. This is inferred from the conservation of its genetic proximity to ftsY/ffh. May be a regulatory protein.</text>
</comment>
<accession>A0A084U3N6</accession>
<keyword evidence="5" id="KW-1185">Reference proteome</keyword>
<dbReference type="InterPro" id="IPR036388">
    <property type="entry name" value="WH-like_DNA-bd_sf"/>
</dbReference>
<proteinExistence type="inferred from homology"/>
<comment type="similarity">
    <text evidence="1 3">Belongs to the UPF0122 family.</text>
</comment>
<dbReference type="EMBL" id="AWQU01000077">
    <property type="protein sequence ID" value="KFB07572.1"/>
    <property type="molecule type" value="Genomic_DNA"/>
</dbReference>
<dbReference type="SUPFAM" id="SSF88659">
    <property type="entry name" value="Sigma3 and sigma4 domains of RNA polymerase sigma factors"/>
    <property type="match status" value="1"/>
</dbReference>
<dbReference type="InterPro" id="IPR013324">
    <property type="entry name" value="RNA_pol_sigma_r3/r4-like"/>
</dbReference>
<comment type="caution">
    <text evidence="4">The sequence shown here is derived from an EMBL/GenBank/DDBJ whole genome shotgun (WGS) entry which is preliminary data.</text>
</comment>
<organism evidence="4 5">
    <name type="scientific">Malacoplasma iowae DK-CPA</name>
    <dbReference type="NCBI Taxonomy" id="1394179"/>
    <lineage>
        <taxon>Bacteria</taxon>
        <taxon>Bacillati</taxon>
        <taxon>Mycoplasmatota</taxon>
        <taxon>Mycoplasmoidales</taxon>
        <taxon>Mycoplasmoidaceae</taxon>
        <taxon>Malacoplasma</taxon>
    </lineage>
</organism>
<dbReference type="RefSeq" id="WP_004025428.1">
    <property type="nucleotide sequence ID" value="NZ_AWQU01000077.1"/>
</dbReference>
<gene>
    <name evidence="4" type="ORF">P271_417</name>
</gene>
<evidence type="ECO:0000256" key="1">
    <source>
        <dbReference type="ARBA" id="ARBA00008720"/>
    </source>
</evidence>
<evidence type="ECO:0000313" key="5">
    <source>
        <dbReference type="Proteomes" id="UP000028523"/>
    </source>
</evidence>
<reference evidence="4 5" key="1">
    <citation type="journal article" date="2014" name="PLoS ONE">
        <title>Reduction of Hydrogen Peroxide Accumulation and Toxicity by a Catalase from Mycoplasma iowae.</title>
        <authorList>
            <person name="Pritchard R.E."/>
            <person name="Prassinos A.J."/>
            <person name="Osborne J.D."/>
            <person name="Raviv Z."/>
            <person name="Balish M.F."/>
        </authorList>
    </citation>
    <scope>NUCLEOTIDE SEQUENCE [LARGE SCALE GENOMIC DNA]</scope>
    <source>
        <strain evidence="4 5">DK-CPA</strain>
    </source>
</reference>
<evidence type="ECO:0000256" key="3">
    <source>
        <dbReference type="HAMAP-Rule" id="MF_00245"/>
    </source>
</evidence>
<dbReference type="AlphaFoldDB" id="A0A084U3N6"/>
<dbReference type="Gene3D" id="1.10.10.10">
    <property type="entry name" value="Winged helix-like DNA-binding domain superfamily/Winged helix DNA-binding domain"/>
    <property type="match status" value="1"/>
</dbReference>
<name>A0A084U3N6_MALIO</name>
<dbReference type="Pfam" id="PF04297">
    <property type="entry name" value="UPF0122"/>
    <property type="match status" value="1"/>
</dbReference>
<dbReference type="InterPro" id="IPR007394">
    <property type="entry name" value="UPF0122"/>
</dbReference>
<evidence type="ECO:0000313" key="4">
    <source>
        <dbReference type="EMBL" id="KFB07572.1"/>
    </source>
</evidence>
<dbReference type="HAMAP" id="MF_00245">
    <property type="entry name" value="UPF0122"/>
    <property type="match status" value="1"/>
</dbReference>